<keyword evidence="3 7" id="KW-0963">Cytoplasm</keyword>
<evidence type="ECO:0000313" key="13">
    <source>
        <dbReference type="EMBL" id="QKG79778.1"/>
    </source>
</evidence>
<dbReference type="InterPro" id="IPR028204">
    <property type="entry name" value="Tricorn_C1"/>
</dbReference>
<dbReference type="SUPFAM" id="SSF52096">
    <property type="entry name" value="ClpP/crotonase"/>
    <property type="match status" value="1"/>
</dbReference>
<evidence type="ECO:0000256" key="8">
    <source>
        <dbReference type="PIRSR" id="PIRSR036421-1"/>
    </source>
</evidence>
<dbReference type="PIRSF" id="PIRSF036421">
    <property type="entry name" value="Tricorn_protease"/>
    <property type="match status" value="1"/>
</dbReference>
<evidence type="ECO:0000256" key="3">
    <source>
        <dbReference type="ARBA" id="ARBA00022490"/>
    </source>
</evidence>
<keyword evidence="14" id="KW-1185">Reference proteome</keyword>
<comment type="subcellular location">
    <subcellularLocation>
        <location evidence="1 7">Cytoplasm</location>
    </subcellularLocation>
</comment>
<comment type="similarity">
    <text evidence="2 7">Belongs to the peptidase S41B family.</text>
</comment>
<dbReference type="Pfam" id="PF26549">
    <property type="entry name" value="Tricorn_N"/>
    <property type="match status" value="1"/>
</dbReference>
<dbReference type="InterPro" id="IPR029045">
    <property type="entry name" value="ClpP/crotonase-like_dom_sf"/>
</dbReference>
<evidence type="ECO:0000256" key="4">
    <source>
        <dbReference type="ARBA" id="ARBA00022670"/>
    </source>
</evidence>
<evidence type="ECO:0000256" key="1">
    <source>
        <dbReference type="ARBA" id="ARBA00004496"/>
    </source>
</evidence>
<feature type="compositionally biased region" description="Basic and acidic residues" evidence="10">
    <location>
        <begin position="554"/>
        <end position="579"/>
    </location>
</feature>
<feature type="signal peptide" evidence="11">
    <location>
        <begin position="1"/>
        <end position="19"/>
    </location>
</feature>
<dbReference type="Pfam" id="PF03572">
    <property type="entry name" value="Peptidase_S41"/>
    <property type="match status" value="1"/>
</dbReference>
<evidence type="ECO:0000256" key="5">
    <source>
        <dbReference type="ARBA" id="ARBA00022801"/>
    </source>
</evidence>
<dbReference type="EC" id="3.4.21.-" evidence="7"/>
<feature type="active site" description="Charge relay system" evidence="8">
    <location>
        <position position="756"/>
    </location>
</feature>
<dbReference type="GO" id="GO:0006508">
    <property type="term" value="P:proteolysis"/>
    <property type="evidence" value="ECO:0007669"/>
    <property type="project" value="UniProtKB-UniRule"/>
</dbReference>
<dbReference type="GO" id="GO:0008236">
    <property type="term" value="F:serine-type peptidase activity"/>
    <property type="evidence" value="ECO:0007669"/>
    <property type="project" value="UniProtKB-UniRule"/>
</dbReference>
<dbReference type="Gene3D" id="3.30.750.44">
    <property type="match status" value="1"/>
</dbReference>
<dbReference type="SUPFAM" id="SSF50156">
    <property type="entry name" value="PDZ domain-like"/>
    <property type="match status" value="1"/>
</dbReference>
<gene>
    <name evidence="13" type="ORF">FHG85_05720</name>
</gene>
<dbReference type="SMART" id="SM00245">
    <property type="entry name" value="TSPc"/>
    <property type="match status" value="1"/>
</dbReference>
<dbReference type="AlphaFoldDB" id="A0A7D4BE73"/>
<evidence type="ECO:0000256" key="10">
    <source>
        <dbReference type="SAM" id="MobiDB-lite"/>
    </source>
</evidence>
<dbReference type="GO" id="GO:0005737">
    <property type="term" value="C:cytoplasm"/>
    <property type="evidence" value="ECO:0007669"/>
    <property type="project" value="UniProtKB-SubCell"/>
</dbReference>
<evidence type="ECO:0000256" key="6">
    <source>
        <dbReference type="ARBA" id="ARBA00022825"/>
    </source>
</evidence>
<protein>
    <recommendedName>
        <fullName evidence="7">Tricorn protease homolog</fullName>
        <ecNumber evidence="7">3.4.21.-</ecNumber>
    </recommendedName>
</protein>
<evidence type="ECO:0000313" key="14">
    <source>
        <dbReference type="Proteomes" id="UP000500961"/>
    </source>
</evidence>
<comment type="function">
    <text evidence="7">Degrades oligopeptides.</text>
</comment>
<dbReference type="InterPro" id="IPR015943">
    <property type="entry name" value="WD40/YVTN_repeat-like_dom_sf"/>
</dbReference>
<dbReference type="Gene3D" id="3.90.226.10">
    <property type="entry name" value="2-enoyl-CoA Hydratase, Chain A, domain 1"/>
    <property type="match status" value="1"/>
</dbReference>
<feature type="active site" description="Nucleophile" evidence="8">
    <location>
        <position position="980"/>
    </location>
</feature>
<dbReference type="Gene3D" id="2.30.42.10">
    <property type="match status" value="1"/>
</dbReference>
<dbReference type="EMBL" id="CP041345">
    <property type="protein sequence ID" value="QKG79778.1"/>
    <property type="molecule type" value="Genomic_DNA"/>
</dbReference>
<dbReference type="SUPFAM" id="SSF69304">
    <property type="entry name" value="Tricorn protease N-terminal domain"/>
    <property type="match status" value="1"/>
</dbReference>
<feature type="site" description="Transition state stabilizer; via amide nitrogen" evidence="9">
    <location>
        <position position="981"/>
    </location>
</feature>
<dbReference type="InterPro" id="IPR029414">
    <property type="entry name" value="Tricorn_PDZ"/>
</dbReference>
<keyword evidence="4 7" id="KW-0645">Protease</keyword>
<dbReference type="InterPro" id="IPR012393">
    <property type="entry name" value="Tricorn_protease"/>
</dbReference>
<dbReference type="Proteomes" id="UP000500961">
    <property type="component" value="Chromosome"/>
</dbReference>
<reference evidence="13 14" key="1">
    <citation type="submission" date="2019-07" db="EMBL/GenBank/DDBJ databases">
        <title>Thalassofilum flectens gen. nov., sp. nov., a novel moderate thermophilic anaerobe from a shallow sea hot spring in Kunashir Island (Russia), representing a new family in the order Bacteroidales, and proposal of Thalassofilacea fam. nov.</title>
        <authorList>
            <person name="Kochetkova T.V."/>
            <person name="Podosokorskaya O.A."/>
            <person name="Novikov A."/>
            <person name="Elcheninov A.G."/>
            <person name="Toshchakov S.V."/>
            <person name="Kublanov I.V."/>
        </authorList>
    </citation>
    <scope>NUCLEOTIDE SEQUENCE [LARGE SCALE GENOMIC DNA]</scope>
    <source>
        <strain evidence="13 14">38-H</strain>
    </source>
</reference>
<dbReference type="InterPro" id="IPR036034">
    <property type="entry name" value="PDZ_sf"/>
</dbReference>
<proteinExistence type="inferred from homology"/>
<feature type="domain" description="Tail specific protease" evidence="12">
    <location>
        <begin position="858"/>
        <end position="1050"/>
    </location>
</feature>
<dbReference type="RefSeq" id="WP_173073873.1">
    <property type="nucleotide sequence ID" value="NZ_CP041345.1"/>
</dbReference>
<keyword evidence="5 7" id="KW-0378">Hydrolase</keyword>
<dbReference type="Pfam" id="PF26550">
    <property type="entry name" value="Tricorn_2nd"/>
    <property type="match status" value="1"/>
</dbReference>
<dbReference type="Gene3D" id="2.120.10.60">
    <property type="entry name" value="Tricorn protease N-terminal domain"/>
    <property type="match status" value="1"/>
</dbReference>
<evidence type="ECO:0000256" key="11">
    <source>
        <dbReference type="SAM" id="SignalP"/>
    </source>
</evidence>
<feature type="active site" description="Charge relay system" evidence="8">
    <location>
        <position position="1039"/>
    </location>
</feature>
<dbReference type="KEGG" id="ttz:FHG85_05720"/>
<dbReference type="Pfam" id="PF14684">
    <property type="entry name" value="Tricorn_C1"/>
    <property type="match status" value="1"/>
</dbReference>
<dbReference type="Gene3D" id="2.130.10.10">
    <property type="entry name" value="YVTN repeat-like/Quinoprotein amine dehydrogenase"/>
    <property type="match status" value="1"/>
</dbReference>
<dbReference type="InterPro" id="IPR005151">
    <property type="entry name" value="Tail-specific_protease"/>
</dbReference>
<feature type="region of interest" description="Disordered" evidence="10">
    <location>
        <begin position="554"/>
        <end position="581"/>
    </location>
</feature>
<dbReference type="CDD" id="cd07562">
    <property type="entry name" value="Peptidase_S41_TRI"/>
    <property type="match status" value="1"/>
</dbReference>
<evidence type="ECO:0000259" key="12">
    <source>
        <dbReference type="SMART" id="SM00245"/>
    </source>
</evidence>
<evidence type="ECO:0000256" key="7">
    <source>
        <dbReference type="PIRNR" id="PIRNR036421"/>
    </source>
</evidence>
<accession>A0A7D4BE73</accession>
<name>A0A7D4BE73_9BACT</name>
<evidence type="ECO:0000256" key="2">
    <source>
        <dbReference type="ARBA" id="ARBA00008524"/>
    </source>
</evidence>
<dbReference type="SUPFAM" id="SSF82171">
    <property type="entry name" value="DPP6 N-terminal domain-like"/>
    <property type="match status" value="1"/>
</dbReference>
<dbReference type="PANTHER" id="PTHR43253:SF1">
    <property type="entry name" value="TRICORN PROTEASE HOMOLOG 2-RELATED"/>
    <property type="match status" value="1"/>
</dbReference>
<keyword evidence="11" id="KW-0732">Signal</keyword>
<organism evidence="13 14">
    <name type="scientific">Tenuifilum thalassicum</name>
    <dbReference type="NCBI Taxonomy" id="2590900"/>
    <lineage>
        <taxon>Bacteria</taxon>
        <taxon>Pseudomonadati</taxon>
        <taxon>Bacteroidota</taxon>
        <taxon>Bacteroidia</taxon>
        <taxon>Bacteroidales</taxon>
        <taxon>Tenuifilaceae</taxon>
        <taxon>Tenuifilum</taxon>
    </lineage>
</organism>
<evidence type="ECO:0000256" key="9">
    <source>
        <dbReference type="PIRSR" id="PIRSR036421-3"/>
    </source>
</evidence>
<dbReference type="Pfam" id="PF14685">
    <property type="entry name" value="PDZ_Tricorn"/>
    <property type="match status" value="1"/>
</dbReference>
<keyword evidence="6 7" id="KW-0720">Serine protease</keyword>
<dbReference type="PANTHER" id="PTHR43253">
    <property type="entry name" value="TRICORN PROTEASE HOMOLOG 2-RELATED"/>
    <property type="match status" value="1"/>
</dbReference>
<sequence length="1092" mass="123950">MTMKKLMLCILAAAISLTAALGQEARLMRFPAVHNNQVVFSYAGDLYTVPLSGGVARKLTTHVGYEMFPHFSPDGKTIAFTGQYDGNTEVFSIPAEGGIPTRLTFTATLNRDDVSDRMGPNNIVMAWTPDGQKIVYRSRKQSFNSFKGQLFMVPMNGGMSEELPLSTGGFCSFSSDGSKLAFNKVFREFRTWKYYKGGMADDIWIFDFNSKEVVNVTNNPSQDIFPMWIGDEIFFLSDRDRTMNLFSYNVKTKAIEKITNYTDYDIKFPSFDQNTIVFEKGGYLFAFDVRTRTTRKINVTIANDQNYSRSAWADASKRITGADLSPNGERIVFSARGDIFTVPSEKGITYNLTSSSDAHDREATWSPDGKWIAYLSDKTGEYEIYIQSQDRSEPAKQITSGINNYIFGIQWSPDSKKIAFNDRLGRLQYIDIDTKKVTLVKKSDFGPIYNYNWSPDSKWITFSDDDENRFSVIYVYNTETNDIKPVSSNWFSSYSPIFSNDGKYLLFVSDREFNPIYSHTEWNHAYVDMSNIYMVMLSKDTPSPFAPENDIVKIEGNQDKDKNKDSNKNSGKAEDKSKPETSPVIIDFDGIENRTVQLPGKAGRYYNIYCINGKVYYNYSNSRSRQPVAMMYDLKKQKETELGKSIRFTISSNGKKMLVSKQHSYAVIDLPSNKINMEKTVNLENMKVWVDYRKEWKQIFDESWRQMRDFFYVENMHGVDWKAIHDKYAELVPYVNHRNDLTYIIGEMIGELSVGHAYVNSGDRPKPDRIKTGLLGAKLSKDKSGYFKVDKILNGANWSDALRSPLKEIGVNVNEGDYIIAVNGIDLKTIPDIYSTLVDKAGKTVELTVNSSPKVEGSRKVLVKPIDDESELYYYTWVQDNIRKVNEATNGEVGYIHIPDMGVAGLNEFVKYFYPQLTKKALIIDDRGNGGGNVSPMILERLSRIVYRMTMRRGVKYPNTIPAQTHYGPKVLLIDRYSASDGDLFPYGFKKLGLGPVIGVRSWGGVVGISGSLPFVDGGDLRKPEFASYSSDESSWIIEGYGVDPDIEIDNDPYREYMGQDDQLNKAIEKIKEMLKDYKPLPGIPQAPDKSK</sequence>
<feature type="chain" id="PRO_5029883561" description="Tricorn protease homolog" evidence="11">
    <location>
        <begin position="20"/>
        <end position="1092"/>
    </location>
</feature>